<keyword evidence="7" id="KW-1185">Reference proteome</keyword>
<sequence length="521" mass="58017">MVQLIARPGRNAARQAKKAKEIAHVQGAIVWHEKQRLARKKLIKDRHDEKATAQAQTRWQHENVTLPRKKALRNAAEDWKLGPLRPNRAVNVADGKYAVVQPGQVQRPEIPAWVHQKISERRENKGLAPDYPLVVDDNKYFPMVKGDRVVVVRGRDKGKIGTVLSALPRTHELIVQGLNRAYVDSKVFSTVGQDIGPRRESEMPLGMDDVRLVVPYAATSFTASGQSIYEDVVVDNIVMERHTTGIDPFTGTDYGSAEMPKQHQYDPETGLPIFHRYIAGTRYRIAWPWETEAAEAASAADSTAPTADGKAAQGWLSKTMGTLRHPITSLQSWRAPKAEERATPPPSTLPLSTQVENMEASELQKQRRATLRSEDANPKDAHDAVDTTRNMVEGAESMSYTLVAPPFPETLGDELRGDVFEMRQAARNDPDAPHRPVRAKYTSEKALAAQAFAQSKARAAERMKTPMQLRWEQEQAEKKLARKERPAVDTDTLLAALGQHMAANGVKLTSKRVAASRVELD</sequence>
<dbReference type="InterPro" id="IPR005824">
    <property type="entry name" value="KOW"/>
</dbReference>
<dbReference type="GO" id="GO:0003735">
    <property type="term" value="F:structural constituent of ribosome"/>
    <property type="evidence" value="ECO:0007669"/>
    <property type="project" value="InterPro"/>
</dbReference>
<dbReference type="RefSeq" id="XP_033448805.1">
    <property type="nucleotide sequence ID" value="XM_033595950.1"/>
</dbReference>
<dbReference type="SUPFAM" id="SSF50104">
    <property type="entry name" value="Translation proteins SH3-like domain"/>
    <property type="match status" value="1"/>
</dbReference>
<evidence type="ECO:0000256" key="1">
    <source>
        <dbReference type="ARBA" id="ARBA00010618"/>
    </source>
</evidence>
<dbReference type="GeneID" id="54353617"/>
<evidence type="ECO:0000259" key="5">
    <source>
        <dbReference type="SMART" id="SM00739"/>
    </source>
</evidence>
<dbReference type="PANTHER" id="PTHR12903">
    <property type="entry name" value="MITOCHONDRIAL RIBOSOMAL PROTEIN L24"/>
    <property type="match status" value="1"/>
</dbReference>
<reference evidence="6" key="1">
    <citation type="journal article" date="2020" name="Stud. Mycol.">
        <title>101 Dothideomycetes genomes: a test case for predicting lifestyles and emergence of pathogens.</title>
        <authorList>
            <person name="Haridas S."/>
            <person name="Albert R."/>
            <person name="Binder M."/>
            <person name="Bloem J."/>
            <person name="Labutti K."/>
            <person name="Salamov A."/>
            <person name="Andreopoulos B."/>
            <person name="Baker S."/>
            <person name="Barry K."/>
            <person name="Bills G."/>
            <person name="Bluhm B."/>
            <person name="Cannon C."/>
            <person name="Castanera R."/>
            <person name="Culley D."/>
            <person name="Daum C."/>
            <person name="Ezra D."/>
            <person name="Gonzalez J."/>
            <person name="Henrissat B."/>
            <person name="Kuo A."/>
            <person name="Liang C."/>
            <person name="Lipzen A."/>
            <person name="Lutzoni F."/>
            <person name="Magnuson J."/>
            <person name="Mondo S."/>
            <person name="Nolan M."/>
            <person name="Ohm R."/>
            <person name="Pangilinan J."/>
            <person name="Park H.-J."/>
            <person name="Ramirez L."/>
            <person name="Alfaro M."/>
            <person name="Sun H."/>
            <person name="Tritt A."/>
            <person name="Yoshinaga Y."/>
            <person name="Zwiers L.-H."/>
            <person name="Turgeon B."/>
            <person name="Goodwin S."/>
            <person name="Spatafora J."/>
            <person name="Crous P."/>
            <person name="Grigoriev I."/>
        </authorList>
    </citation>
    <scope>NUCLEOTIDE SEQUENCE</scope>
    <source>
        <strain evidence="6">CBS 183.55</strain>
    </source>
</reference>
<dbReference type="Gene3D" id="2.30.30.30">
    <property type="match status" value="1"/>
</dbReference>
<dbReference type="Pfam" id="PF00467">
    <property type="entry name" value="KOW"/>
    <property type="match status" value="1"/>
</dbReference>
<keyword evidence="2" id="KW-0689">Ribosomal protein</keyword>
<comment type="similarity">
    <text evidence="1">Belongs to the universal ribosomal protein uL24 family.</text>
</comment>
<evidence type="ECO:0000256" key="4">
    <source>
        <dbReference type="SAM" id="MobiDB-lite"/>
    </source>
</evidence>
<evidence type="ECO:0000256" key="3">
    <source>
        <dbReference type="ARBA" id="ARBA00023274"/>
    </source>
</evidence>
<dbReference type="SMART" id="SM00739">
    <property type="entry name" value="KOW"/>
    <property type="match status" value="1"/>
</dbReference>
<evidence type="ECO:0000313" key="6">
    <source>
        <dbReference type="EMBL" id="KAF1928557.1"/>
    </source>
</evidence>
<keyword evidence="3" id="KW-0687">Ribonucleoprotein</keyword>
<dbReference type="OrthoDB" id="359154at2759"/>
<dbReference type="CDD" id="cd06089">
    <property type="entry name" value="KOW_RPL26"/>
    <property type="match status" value="1"/>
</dbReference>
<proteinExistence type="inferred from homology"/>
<dbReference type="AlphaFoldDB" id="A0A6A5RSR9"/>
<dbReference type="InterPro" id="IPR005825">
    <property type="entry name" value="Ribosomal_uL24_CS"/>
</dbReference>
<dbReference type="GO" id="GO:0003723">
    <property type="term" value="F:RNA binding"/>
    <property type="evidence" value="ECO:0007669"/>
    <property type="project" value="InterPro"/>
</dbReference>
<dbReference type="PROSITE" id="PS01108">
    <property type="entry name" value="RIBOSOMAL_L24"/>
    <property type="match status" value="1"/>
</dbReference>
<dbReference type="EMBL" id="ML978968">
    <property type="protein sequence ID" value="KAF1928557.1"/>
    <property type="molecule type" value="Genomic_DNA"/>
</dbReference>
<dbReference type="InterPro" id="IPR008991">
    <property type="entry name" value="Translation_prot_SH3-like_sf"/>
</dbReference>
<dbReference type="Proteomes" id="UP000800082">
    <property type="component" value="Unassembled WGS sequence"/>
</dbReference>
<dbReference type="InterPro" id="IPR041988">
    <property type="entry name" value="Ribosomal_uL24_KOW"/>
</dbReference>
<feature type="region of interest" description="Disordered" evidence="4">
    <location>
        <begin position="329"/>
        <end position="388"/>
    </location>
</feature>
<dbReference type="InterPro" id="IPR014722">
    <property type="entry name" value="Rib_uL2_dom2"/>
</dbReference>
<dbReference type="GO" id="GO:1990904">
    <property type="term" value="C:ribonucleoprotein complex"/>
    <property type="evidence" value="ECO:0007669"/>
    <property type="project" value="UniProtKB-KW"/>
</dbReference>
<name>A0A6A5RSR9_9PLEO</name>
<feature type="compositionally biased region" description="Basic and acidic residues" evidence="4">
    <location>
        <begin position="371"/>
        <end position="386"/>
    </location>
</feature>
<feature type="domain" description="KOW" evidence="5">
    <location>
        <begin position="142"/>
        <end position="169"/>
    </location>
</feature>
<evidence type="ECO:0000313" key="7">
    <source>
        <dbReference type="Proteomes" id="UP000800082"/>
    </source>
</evidence>
<dbReference type="GO" id="GO:0006412">
    <property type="term" value="P:translation"/>
    <property type="evidence" value="ECO:0007669"/>
    <property type="project" value="InterPro"/>
</dbReference>
<evidence type="ECO:0000256" key="2">
    <source>
        <dbReference type="ARBA" id="ARBA00022980"/>
    </source>
</evidence>
<organism evidence="6 7">
    <name type="scientific">Didymella exigua CBS 183.55</name>
    <dbReference type="NCBI Taxonomy" id="1150837"/>
    <lineage>
        <taxon>Eukaryota</taxon>
        <taxon>Fungi</taxon>
        <taxon>Dikarya</taxon>
        <taxon>Ascomycota</taxon>
        <taxon>Pezizomycotina</taxon>
        <taxon>Dothideomycetes</taxon>
        <taxon>Pleosporomycetidae</taxon>
        <taxon>Pleosporales</taxon>
        <taxon>Pleosporineae</taxon>
        <taxon>Didymellaceae</taxon>
        <taxon>Didymella</taxon>
    </lineage>
</organism>
<dbReference type="GO" id="GO:0005840">
    <property type="term" value="C:ribosome"/>
    <property type="evidence" value="ECO:0007669"/>
    <property type="project" value="UniProtKB-KW"/>
</dbReference>
<accession>A0A6A5RSR9</accession>
<gene>
    <name evidence="6" type="ORF">M421DRAFT_62237</name>
</gene>
<protein>
    <recommendedName>
        <fullName evidence="5">KOW domain-containing protein</fullName>
    </recommendedName>
</protein>
<dbReference type="InterPro" id="IPR003256">
    <property type="entry name" value="Ribosomal_uL24"/>
</dbReference>